<dbReference type="GeneID" id="37038768"/>
<keyword evidence="2" id="KW-1133">Transmembrane helix</keyword>
<keyword evidence="2" id="KW-0812">Transmembrane</keyword>
<dbReference type="RefSeq" id="XP_025371575.1">
    <property type="nucleotide sequence ID" value="XM_025516898.1"/>
</dbReference>
<gene>
    <name evidence="3" type="ORF">IE81DRAFT_364930</name>
</gene>
<feature type="region of interest" description="Disordered" evidence="1">
    <location>
        <begin position="75"/>
        <end position="99"/>
    </location>
</feature>
<dbReference type="AlphaFoldDB" id="A0A316W9T4"/>
<organism evidence="3 4">
    <name type="scientific">Ceraceosorus guamensis</name>
    <dbReference type="NCBI Taxonomy" id="1522189"/>
    <lineage>
        <taxon>Eukaryota</taxon>
        <taxon>Fungi</taxon>
        <taxon>Dikarya</taxon>
        <taxon>Basidiomycota</taxon>
        <taxon>Ustilaginomycotina</taxon>
        <taxon>Exobasidiomycetes</taxon>
        <taxon>Ceraceosorales</taxon>
        <taxon>Ceraceosoraceae</taxon>
        <taxon>Ceraceosorus</taxon>
    </lineage>
</organism>
<dbReference type="InParanoid" id="A0A316W9T4"/>
<proteinExistence type="predicted"/>
<evidence type="ECO:0000313" key="3">
    <source>
        <dbReference type="EMBL" id="PWN44415.1"/>
    </source>
</evidence>
<accession>A0A316W9T4</accession>
<evidence type="ECO:0000256" key="1">
    <source>
        <dbReference type="SAM" id="MobiDB-lite"/>
    </source>
</evidence>
<name>A0A316W9T4_9BASI</name>
<sequence length="158" mass="17535">MRAMTSSRSVSSALYSSVRLLSHSSPSHNDRSISTITRCLGNRSHSICSPRMPWSLGIRLAILCRQQQQKRRAKGCAKPLQHQQLGSSPPFTTRTRCRPSGSLIATTSKRSRMRSAFRSTYSIVIIQITVGPCSMAMSKKSQRRSLLWTSSAKRTGPP</sequence>
<keyword evidence="2" id="KW-0472">Membrane</keyword>
<dbReference type="EMBL" id="KZ819361">
    <property type="protein sequence ID" value="PWN44415.1"/>
    <property type="molecule type" value="Genomic_DNA"/>
</dbReference>
<evidence type="ECO:0000313" key="4">
    <source>
        <dbReference type="Proteomes" id="UP000245783"/>
    </source>
</evidence>
<feature type="transmembrane region" description="Helical" evidence="2">
    <location>
        <begin position="119"/>
        <end position="138"/>
    </location>
</feature>
<feature type="compositionally biased region" description="Polar residues" evidence="1">
    <location>
        <begin position="81"/>
        <end position="94"/>
    </location>
</feature>
<dbReference type="Proteomes" id="UP000245783">
    <property type="component" value="Unassembled WGS sequence"/>
</dbReference>
<protein>
    <submittedName>
        <fullName evidence="3">Uncharacterized protein</fullName>
    </submittedName>
</protein>
<evidence type="ECO:0000256" key="2">
    <source>
        <dbReference type="SAM" id="Phobius"/>
    </source>
</evidence>
<reference evidence="3 4" key="1">
    <citation type="journal article" date="2018" name="Mol. Biol. Evol.">
        <title>Broad Genomic Sampling Reveals a Smut Pathogenic Ancestry of the Fungal Clade Ustilaginomycotina.</title>
        <authorList>
            <person name="Kijpornyongpan T."/>
            <person name="Mondo S.J."/>
            <person name="Barry K."/>
            <person name="Sandor L."/>
            <person name="Lee J."/>
            <person name="Lipzen A."/>
            <person name="Pangilinan J."/>
            <person name="LaButti K."/>
            <person name="Hainaut M."/>
            <person name="Henrissat B."/>
            <person name="Grigoriev I.V."/>
            <person name="Spatafora J.W."/>
            <person name="Aime M.C."/>
        </authorList>
    </citation>
    <scope>NUCLEOTIDE SEQUENCE [LARGE SCALE GENOMIC DNA]</scope>
    <source>
        <strain evidence="3 4">MCA 4658</strain>
    </source>
</reference>
<keyword evidence="4" id="KW-1185">Reference proteome</keyword>